<feature type="region of interest" description="Disordered" evidence="1">
    <location>
        <begin position="171"/>
        <end position="206"/>
    </location>
</feature>
<reference evidence="3" key="1">
    <citation type="journal article" date="2023" name="Commun. Biol.">
        <title>Genome analysis of Parmales, the sister group of diatoms, reveals the evolutionary specialization of diatoms from phago-mixotrophs to photoautotrophs.</title>
        <authorList>
            <person name="Ban H."/>
            <person name="Sato S."/>
            <person name="Yoshikawa S."/>
            <person name="Yamada K."/>
            <person name="Nakamura Y."/>
            <person name="Ichinomiya M."/>
            <person name="Sato N."/>
            <person name="Blanc-Mathieu R."/>
            <person name="Endo H."/>
            <person name="Kuwata A."/>
            <person name="Ogata H."/>
        </authorList>
    </citation>
    <scope>NUCLEOTIDE SEQUENCE [LARGE SCALE GENOMIC DNA]</scope>
    <source>
        <strain evidence="3">NIES 3701</strain>
    </source>
</reference>
<dbReference type="AlphaFoldDB" id="A0A9W7BKV7"/>
<gene>
    <name evidence="2" type="ORF">TrST_g3940</name>
</gene>
<proteinExistence type="predicted"/>
<evidence type="ECO:0000313" key="2">
    <source>
        <dbReference type="EMBL" id="GMH88493.1"/>
    </source>
</evidence>
<comment type="caution">
    <text evidence="2">The sequence shown here is derived from an EMBL/GenBank/DDBJ whole genome shotgun (WGS) entry which is preliminary data.</text>
</comment>
<accession>A0A9W7BKV7</accession>
<feature type="compositionally biased region" description="Low complexity" evidence="1">
    <location>
        <begin position="1"/>
        <end position="27"/>
    </location>
</feature>
<evidence type="ECO:0000313" key="3">
    <source>
        <dbReference type="Proteomes" id="UP001165085"/>
    </source>
</evidence>
<dbReference type="EMBL" id="BRXY01000343">
    <property type="protein sequence ID" value="GMH88493.1"/>
    <property type="molecule type" value="Genomic_DNA"/>
</dbReference>
<dbReference type="Proteomes" id="UP001165085">
    <property type="component" value="Unassembled WGS sequence"/>
</dbReference>
<organism evidence="2 3">
    <name type="scientific">Triparma strigata</name>
    <dbReference type="NCBI Taxonomy" id="1606541"/>
    <lineage>
        <taxon>Eukaryota</taxon>
        <taxon>Sar</taxon>
        <taxon>Stramenopiles</taxon>
        <taxon>Ochrophyta</taxon>
        <taxon>Bolidophyceae</taxon>
        <taxon>Parmales</taxon>
        <taxon>Triparmaceae</taxon>
        <taxon>Triparma</taxon>
    </lineage>
</organism>
<feature type="compositionally biased region" description="Basic and acidic residues" evidence="1">
    <location>
        <begin position="176"/>
        <end position="206"/>
    </location>
</feature>
<keyword evidence="3" id="KW-1185">Reference proteome</keyword>
<feature type="region of interest" description="Disordered" evidence="1">
    <location>
        <begin position="1"/>
        <end position="36"/>
    </location>
</feature>
<name>A0A9W7BKV7_9STRA</name>
<dbReference type="OrthoDB" id="77690at2759"/>
<evidence type="ECO:0000256" key="1">
    <source>
        <dbReference type="SAM" id="MobiDB-lite"/>
    </source>
</evidence>
<sequence length="230" mass="26655">MDYGMMSMSLSGDGSSSPHSPGSMGSPTAAYNQSRRKIANKETAAILKARYLERDAVKQKMLDSQAKLRQRKIKNKMEKTAQAIAKTQRSPFLVDLLAENEKIDEENRVRLAEQARREKVFLRRKEEAKNAIILKALQEASDLDALRKEKRIIMEEERRLKALLDIEKTKAHRKADRQAAARAERQRKSAKAEYRRAANKDMLDDHMRREHELLMVKHEVRPKDDKDFEV</sequence>
<protein>
    <submittedName>
        <fullName evidence="2">Uncharacterized protein</fullName>
    </submittedName>
</protein>